<evidence type="ECO:0000256" key="2">
    <source>
        <dbReference type="ARBA" id="ARBA00022801"/>
    </source>
</evidence>
<feature type="chain" id="PRO_5029510196" evidence="5">
    <location>
        <begin position="34"/>
        <end position="356"/>
    </location>
</feature>
<evidence type="ECO:0000256" key="4">
    <source>
        <dbReference type="RuleBase" id="RU004335"/>
    </source>
</evidence>
<dbReference type="PANTHER" id="PTHR32227">
    <property type="entry name" value="GLUCAN ENDO-1,3-BETA-GLUCOSIDASE BG1-RELATED-RELATED"/>
    <property type="match status" value="1"/>
</dbReference>
<keyword evidence="3" id="KW-0326">Glycosidase</keyword>
<dbReference type="Pfam" id="PF00332">
    <property type="entry name" value="Glyco_hydro_17"/>
    <property type="match status" value="1"/>
</dbReference>
<dbReference type="Proteomes" id="UP001189122">
    <property type="component" value="Unassembled WGS sequence"/>
</dbReference>
<evidence type="ECO:0000256" key="1">
    <source>
        <dbReference type="ARBA" id="ARBA00008773"/>
    </source>
</evidence>
<keyword evidence="2" id="KW-0378">Hydrolase</keyword>
<comment type="similarity">
    <text evidence="1 4">Belongs to the glycosyl hydrolase 17 family.</text>
</comment>
<proteinExistence type="inferred from homology"/>
<protein>
    <submittedName>
        <fullName evidence="6">Uncharacterized protein</fullName>
    </submittedName>
</protein>
<sequence>MAVFMFINSRRAYLVLLLSLLITDFSFLREASCLGINYGQVANNLPPPDHVLALLTSIKISKARIYDTNPQILSTFATPQALQWVMTHVKPYFPATKISGIAVGNEVYTTDDPWDSIATSWSLLPIPWRFSAAPILLCRLIPARAGQFYRSFLQFLAATGSPFWINAYPYFAYKEDPNRVSLGYALLNPNAGLPDPYTRLNYDNMLYAQVDAVIFAMAKMGFGGIEVRVSETGWPSKGDPDEVGATAENAEAYNRNLLLRQLRNEGTPLRPNQGLDVYLFALFNEDLKPGPTSERNYGLYQPTEAWLTTSASLLLLLLRQLPLLLLHLAWQIVVLAIRTLVHFPGIDELGELDFVM</sequence>
<dbReference type="GO" id="GO:0004553">
    <property type="term" value="F:hydrolase activity, hydrolyzing O-glycosyl compounds"/>
    <property type="evidence" value="ECO:0007669"/>
    <property type="project" value="InterPro"/>
</dbReference>
<dbReference type="InterPro" id="IPR044965">
    <property type="entry name" value="Glyco_hydro_17_plant"/>
</dbReference>
<evidence type="ECO:0000313" key="7">
    <source>
        <dbReference type="Proteomes" id="UP001189122"/>
    </source>
</evidence>
<dbReference type="InterPro" id="IPR017853">
    <property type="entry name" value="GH"/>
</dbReference>
<evidence type="ECO:0000313" key="6">
    <source>
        <dbReference type="EMBL" id="CAA2626542.1"/>
    </source>
</evidence>
<keyword evidence="7" id="KW-1185">Reference proteome</keyword>
<feature type="signal peptide" evidence="5">
    <location>
        <begin position="1"/>
        <end position="33"/>
    </location>
</feature>
<keyword evidence="5" id="KW-0732">Signal</keyword>
<organism evidence="6">
    <name type="scientific">Spirodela intermedia</name>
    <name type="common">Intermediate duckweed</name>
    <dbReference type="NCBI Taxonomy" id="51605"/>
    <lineage>
        <taxon>Eukaryota</taxon>
        <taxon>Viridiplantae</taxon>
        <taxon>Streptophyta</taxon>
        <taxon>Embryophyta</taxon>
        <taxon>Tracheophyta</taxon>
        <taxon>Spermatophyta</taxon>
        <taxon>Magnoliopsida</taxon>
        <taxon>Liliopsida</taxon>
        <taxon>Araceae</taxon>
        <taxon>Lemnoideae</taxon>
        <taxon>Spirodela</taxon>
    </lineage>
</organism>
<gene>
    <name evidence="6" type="ORF">SI7747_09012239</name>
</gene>
<dbReference type="SUPFAM" id="SSF51445">
    <property type="entry name" value="(Trans)glycosidases"/>
    <property type="match status" value="1"/>
</dbReference>
<reference evidence="6 7" key="1">
    <citation type="submission" date="2019-12" db="EMBL/GenBank/DDBJ databases">
        <authorList>
            <person name="Scholz U."/>
            <person name="Mascher M."/>
            <person name="Fiebig A."/>
        </authorList>
    </citation>
    <scope>NUCLEOTIDE SEQUENCE</scope>
</reference>
<dbReference type="InterPro" id="IPR000490">
    <property type="entry name" value="Glyco_hydro_17"/>
</dbReference>
<evidence type="ECO:0000256" key="3">
    <source>
        <dbReference type="ARBA" id="ARBA00023295"/>
    </source>
</evidence>
<dbReference type="EMBL" id="LR743596">
    <property type="protein sequence ID" value="CAA2626542.1"/>
    <property type="molecule type" value="Genomic_DNA"/>
</dbReference>
<dbReference type="AlphaFoldDB" id="A0A7I8J745"/>
<evidence type="ECO:0000256" key="5">
    <source>
        <dbReference type="SAM" id="SignalP"/>
    </source>
</evidence>
<name>A0A7I8J745_SPIIN</name>
<dbReference type="EMBL" id="CACRZD030000009">
    <property type="protein sequence ID" value="CAA6665850.1"/>
    <property type="molecule type" value="Genomic_DNA"/>
</dbReference>
<accession>A0A7I8J745</accession>
<dbReference type="GO" id="GO:0005975">
    <property type="term" value="P:carbohydrate metabolic process"/>
    <property type="evidence" value="ECO:0007669"/>
    <property type="project" value="InterPro"/>
</dbReference>
<dbReference type="Gene3D" id="3.20.20.80">
    <property type="entry name" value="Glycosidases"/>
    <property type="match status" value="2"/>
</dbReference>